<dbReference type="EMBL" id="JAVDQK010000006">
    <property type="protein sequence ID" value="MDR6219210.1"/>
    <property type="molecule type" value="Genomic_DNA"/>
</dbReference>
<proteinExistence type="predicted"/>
<organism evidence="1 2">
    <name type="scientific">Deinococcus soli</name>
    <name type="common">ex Cha et al. 2016</name>
    <dbReference type="NCBI Taxonomy" id="1309411"/>
    <lineage>
        <taxon>Bacteria</taxon>
        <taxon>Thermotogati</taxon>
        <taxon>Deinococcota</taxon>
        <taxon>Deinococci</taxon>
        <taxon>Deinococcales</taxon>
        <taxon>Deinococcaceae</taxon>
        <taxon>Deinococcus</taxon>
    </lineage>
</organism>
<accession>A0AAE3XC96</accession>
<gene>
    <name evidence="1" type="ORF">J2Y00_002807</name>
</gene>
<evidence type="ECO:0000313" key="2">
    <source>
        <dbReference type="Proteomes" id="UP001185331"/>
    </source>
</evidence>
<evidence type="ECO:0000313" key="1">
    <source>
        <dbReference type="EMBL" id="MDR6219210.1"/>
    </source>
</evidence>
<sequence length="75" mass="8202">MATQTIDVPPEVRQFQQIADLESPGAAVWASQKEGQGTRVSKQMTVARAEIAVQLTDLKIRPVQQSTPVQLLCRG</sequence>
<dbReference type="AlphaFoldDB" id="A0AAE3XC96"/>
<dbReference type="Proteomes" id="UP001185331">
    <property type="component" value="Unassembled WGS sequence"/>
</dbReference>
<reference evidence="1" key="1">
    <citation type="submission" date="2023-07" db="EMBL/GenBank/DDBJ databases">
        <title>Sorghum-associated microbial communities from plants grown in Nebraska, USA.</title>
        <authorList>
            <person name="Schachtman D."/>
        </authorList>
    </citation>
    <scope>NUCLEOTIDE SEQUENCE</scope>
    <source>
        <strain evidence="1">BE330</strain>
    </source>
</reference>
<comment type="caution">
    <text evidence="1">The sequence shown here is derived from an EMBL/GenBank/DDBJ whole genome shotgun (WGS) entry which is preliminary data.</text>
</comment>
<protein>
    <submittedName>
        <fullName evidence="1">Uncharacterized protein</fullName>
    </submittedName>
</protein>
<dbReference type="RefSeq" id="WP_309855389.1">
    <property type="nucleotide sequence ID" value="NZ_JAVDQJ010000006.1"/>
</dbReference>
<name>A0AAE3XC96_9DEIO</name>